<reference evidence="3 4" key="1">
    <citation type="submission" date="2016-03" db="EMBL/GenBank/DDBJ databases">
        <title>How can Kluyveromyces marxianus grow so fast - potential evolutionary course in Saccharomyces Complex revealed by comparative genomics.</title>
        <authorList>
            <person name="Mo W."/>
            <person name="Lu W."/>
            <person name="Yang X."/>
            <person name="Qi J."/>
            <person name="Lv H."/>
        </authorList>
    </citation>
    <scope>NUCLEOTIDE SEQUENCE [LARGE SCALE GENOMIC DNA]</scope>
    <source>
        <strain evidence="3 4">FIM1</strain>
    </source>
</reference>
<keyword evidence="4" id="KW-1185">Reference proteome</keyword>
<dbReference type="GO" id="GO:0016787">
    <property type="term" value="F:hydrolase activity"/>
    <property type="evidence" value="ECO:0007669"/>
    <property type="project" value="UniProtKB-KW"/>
</dbReference>
<dbReference type="SUPFAM" id="SSF56317">
    <property type="entry name" value="Carbon-nitrogen hydrolase"/>
    <property type="match status" value="1"/>
</dbReference>
<evidence type="ECO:0000259" key="2">
    <source>
        <dbReference type="PROSITE" id="PS50263"/>
    </source>
</evidence>
<organism evidence="3 4">
    <name type="scientific">Kluyveromyces marxianus</name>
    <name type="common">Yeast</name>
    <name type="synonym">Candida kefyr</name>
    <dbReference type="NCBI Taxonomy" id="4911"/>
    <lineage>
        <taxon>Eukaryota</taxon>
        <taxon>Fungi</taxon>
        <taxon>Dikarya</taxon>
        <taxon>Ascomycota</taxon>
        <taxon>Saccharomycotina</taxon>
        <taxon>Saccharomycetes</taxon>
        <taxon>Saccharomycetales</taxon>
        <taxon>Saccharomycetaceae</taxon>
        <taxon>Kluyveromyces</taxon>
    </lineage>
</organism>
<dbReference type="Pfam" id="PF00795">
    <property type="entry name" value="CN_hydrolase"/>
    <property type="match status" value="1"/>
</dbReference>
<dbReference type="PANTHER" id="PTHR23088">
    <property type="entry name" value="NITRILASE-RELATED"/>
    <property type="match status" value="1"/>
</dbReference>
<dbReference type="Gene3D" id="3.60.110.10">
    <property type="entry name" value="Carbon-nitrogen hydrolase"/>
    <property type="match status" value="1"/>
</dbReference>
<dbReference type="InterPro" id="IPR045254">
    <property type="entry name" value="Nit1/2_C-N_Hydrolase"/>
</dbReference>
<feature type="domain" description="CN hydrolase" evidence="2">
    <location>
        <begin position="2"/>
        <end position="275"/>
    </location>
</feature>
<dbReference type="InterPro" id="IPR003010">
    <property type="entry name" value="C-N_Hydrolase"/>
</dbReference>
<evidence type="ECO:0000313" key="4">
    <source>
        <dbReference type="Proteomes" id="UP000422736"/>
    </source>
</evidence>
<evidence type="ECO:0000256" key="1">
    <source>
        <dbReference type="ARBA" id="ARBA00022801"/>
    </source>
</evidence>
<dbReference type="PROSITE" id="PS01227">
    <property type="entry name" value="UPF0012"/>
    <property type="match status" value="1"/>
</dbReference>
<dbReference type="PROSITE" id="PS50263">
    <property type="entry name" value="CN_HYDROLASE"/>
    <property type="match status" value="1"/>
</dbReference>
<dbReference type="PANTHER" id="PTHR23088:SF27">
    <property type="entry name" value="DEAMINATED GLUTATHIONE AMIDASE"/>
    <property type="match status" value="1"/>
</dbReference>
<dbReference type="Proteomes" id="UP000422736">
    <property type="component" value="Chromosome 6"/>
</dbReference>
<keyword evidence="1 3" id="KW-0378">Hydrolase</keyword>
<name>A0ABX6F108_KLUMA</name>
<proteinExistence type="predicted"/>
<sequence>MARIGIGQLCSSSNLVHNLEIVKHLIEKALENDVKVLFFPEATDYLSRNADHSKRLAKQTPNFVSELQSSIRSITKKVGKTIDVSIGVHLPPSNLDISKGDSRVKNVLLYINSNGEIVQKYQKLHLFDVDVPNGPILKESKSVQPGSAIPSILETPAGKLGSCICYDIRFPELSMKLRSEGAEILCFPSAFTMKTGEAHWELLGKARALDTQSFVVMPAQQGEHDVYADGSDDSAPGVKRVSWGHSMIIDPWGTVIAAADPSSNEPQLITADLDLESQAKIRRDMPLWKQRRRDIFGDFI</sequence>
<dbReference type="CDD" id="cd07572">
    <property type="entry name" value="nit"/>
    <property type="match status" value="1"/>
</dbReference>
<dbReference type="EMBL" id="CP015059">
    <property type="protein sequence ID" value="QGN17536.1"/>
    <property type="molecule type" value="Genomic_DNA"/>
</dbReference>
<dbReference type="InterPro" id="IPR036526">
    <property type="entry name" value="C-N_Hydrolase_sf"/>
</dbReference>
<accession>A0ABX6F108</accession>
<protein>
    <submittedName>
        <fullName evidence="3">Hydrolase NIT2</fullName>
    </submittedName>
</protein>
<evidence type="ECO:0000313" key="3">
    <source>
        <dbReference type="EMBL" id="QGN17536.1"/>
    </source>
</evidence>
<gene>
    <name evidence="3" type="primary">NIT2</name>
    <name evidence="3" type="ORF">FIM1_4272</name>
</gene>
<dbReference type="InterPro" id="IPR001110">
    <property type="entry name" value="UPF0012_CS"/>
</dbReference>